<accession>A4BMF2</accession>
<dbReference type="STRING" id="314278.NB231_16758"/>
<dbReference type="eggNOG" id="ENOG5032Z4K">
    <property type="taxonomic scope" value="Bacteria"/>
</dbReference>
<dbReference type="SUPFAM" id="SSF81593">
    <property type="entry name" value="Nucleotidyltransferase substrate binding subunit/domain"/>
    <property type="match status" value="1"/>
</dbReference>
<comment type="caution">
    <text evidence="1">The sequence shown here is derived from an EMBL/GenBank/DDBJ whole genome shotgun (WGS) entry which is preliminary data.</text>
</comment>
<evidence type="ECO:0000313" key="2">
    <source>
        <dbReference type="Proteomes" id="UP000003374"/>
    </source>
</evidence>
<dbReference type="Proteomes" id="UP000003374">
    <property type="component" value="Unassembled WGS sequence"/>
</dbReference>
<organism evidence="1 2">
    <name type="scientific">Nitrococcus mobilis Nb-231</name>
    <dbReference type="NCBI Taxonomy" id="314278"/>
    <lineage>
        <taxon>Bacteria</taxon>
        <taxon>Pseudomonadati</taxon>
        <taxon>Pseudomonadota</taxon>
        <taxon>Gammaproteobacteria</taxon>
        <taxon>Chromatiales</taxon>
        <taxon>Ectothiorhodospiraceae</taxon>
        <taxon>Nitrococcus</taxon>
    </lineage>
</organism>
<name>A4BMF2_9GAMM</name>
<evidence type="ECO:0008006" key="3">
    <source>
        <dbReference type="Google" id="ProtNLM"/>
    </source>
</evidence>
<dbReference type="Gene3D" id="1.20.120.330">
    <property type="entry name" value="Nucleotidyltransferases domain 2"/>
    <property type="match status" value="1"/>
</dbReference>
<evidence type="ECO:0000313" key="1">
    <source>
        <dbReference type="EMBL" id="EAR23490.1"/>
    </source>
</evidence>
<dbReference type="EMBL" id="AAOF01000001">
    <property type="protein sequence ID" value="EAR23490.1"/>
    <property type="molecule type" value="Genomic_DNA"/>
</dbReference>
<keyword evidence="2" id="KW-1185">Reference proteome</keyword>
<gene>
    <name evidence="1" type="ORF">NB231_16758</name>
</gene>
<dbReference type="AlphaFoldDB" id="A4BMF2"/>
<reference evidence="1 2" key="1">
    <citation type="submission" date="2006-02" db="EMBL/GenBank/DDBJ databases">
        <authorList>
            <person name="Waterbury J."/>
            <person name="Ferriera S."/>
            <person name="Johnson J."/>
            <person name="Kravitz S."/>
            <person name="Halpern A."/>
            <person name="Remington K."/>
            <person name="Beeson K."/>
            <person name="Tran B."/>
            <person name="Rogers Y.-H."/>
            <person name="Friedman R."/>
            <person name="Venter J.C."/>
        </authorList>
    </citation>
    <scope>NUCLEOTIDE SEQUENCE [LARGE SCALE GENOMIC DNA]</scope>
    <source>
        <strain evidence="1 2">Nb-231</strain>
    </source>
</reference>
<dbReference type="HOGENOM" id="CLU_132694_1_0_6"/>
<sequence length="175" mass="19980">MNNPVDSARLLFLMDTVERQGRHLLTTTGRLFSQPIDANWVEALEENPGLAERLDAFVARFAQMQDTIGDRLIPELRRQLLETPGAALDNLNRMEKLGLLSSVIDWVEARNLRNRLVHEYMRDPEEFAAALKRAHALVPLLIETYNALNGYAKARFGNHASQWPDTLDNRHIKVP</sequence>
<proteinExistence type="predicted"/>
<protein>
    <recommendedName>
        <fullName evidence="3">DUF86 domain-containing protein</fullName>
    </recommendedName>
</protein>
<dbReference type="RefSeq" id="WP_005004862.1">
    <property type="nucleotide sequence ID" value="NZ_CH672427.1"/>
</dbReference>